<feature type="transmembrane region" description="Helical" evidence="6">
    <location>
        <begin position="75"/>
        <end position="95"/>
    </location>
</feature>
<dbReference type="SUPFAM" id="SSF81321">
    <property type="entry name" value="Family A G protein-coupled receptor-like"/>
    <property type="match status" value="1"/>
</dbReference>
<comment type="similarity">
    <text evidence="2 6">Belongs to the nematode receptor-like protein srg family.</text>
</comment>
<keyword evidence="5 6" id="KW-0472">Membrane</keyword>
<dbReference type="AlphaFoldDB" id="G0MSB6"/>
<accession>G0MSB6</accession>
<proteinExistence type="inferred from homology"/>
<gene>
    <name evidence="7" type="ORF">CAEBREN_11560</name>
</gene>
<dbReference type="InterPro" id="IPR051119">
    <property type="entry name" value="Nematode_SR-like"/>
</dbReference>
<name>G0MSB6_CAEBE</name>
<sequence>MLSTLAMSVNRYTSVNHPVKHKMFWFQNCNKIIAAVFIIPCFCVWPVAIGTTSFLPFNGNGVINYEHVVPWARTTYGRLAIAVPTLIFTIYASIITSSKLKKLGEHMKKVEFSMNVATVFTTCGFFLVVALQVCYLAVNVESYLDRMWMVKLVMAATQVSNDFYMLSGPVILIILDKRMRSSLCCYQNKPRKATRASVAPITLVQSHGS</sequence>
<dbReference type="Proteomes" id="UP000008068">
    <property type="component" value="Unassembled WGS sequence"/>
</dbReference>
<comment type="subcellular location">
    <subcellularLocation>
        <location evidence="1">Membrane</location>
        <topology evidence="1">Multi-pass membrane protein</topology>
    </subcellularLocation>
</comment>
<dbReference type="Gene3D" id="1.20.1070.10">
    <property type="entry name" value="Rhodopsin 7-helix transmembrane proteins"/>
    <property type="match status" value="1"/>
</dbReference>
<dbReference type="OrthoDB" id="5832848at2759"/>
<dbReference type="GO" id="GO:0007606">
    <property type="term" value="P:sensory perception of chemical stimulus"/>
    <property type="evidence" value="ECO:0007669"/>
    <property type="project" value="UniProtKB-UniRule"/>
</dbReference>
<protein>
    <recommendedName>
        <fullName evidence="6">Serpentine receptor class gamma</fullName>
    </recommendedName>
</protein>
<keyword evidence="8" id="KW-1185">Reference proteome</keyword>
<dbReference type="GO" id="GO:0016020">
    <property type="term" value="C:membrane"/>
    <property type="evidence" value="ECO:0007669"/>
    <property type="project" value="UniProtKB-SubCell"/>
</dbReference>
<comment type="caution">
    <text evidence="6">Lacks conserved residue(s) required for the propagation of feature annotation.</text>
</comment>
<dbReference type="OMA" id="FSWARTS"/>
<evidence type="ECO:0000313" key="7">
    <source>
        <dbReference type="EMBL" id="EGT42692.1"/>
    </source>
</evidence>
<evidence type="ECO:0000256" key="4">
    <source>
        <dbReference type="ARBA" id="ARBA00022989"/>
    </source>
</evidence>
<evidence type="ECO:0000313" key="8">
    <source>
        <dbReference type="Proteomes" id="UP000008068"/>
    </source>
</evidence>
<reference evidence="8" key="1">
    <citation type="submission" date="2011-07" db="EMBL/GenBank/DDBJ databases">
        <authorList>
            <consortium name="Caenorhabditis brenneri Sequencing and Analysis Consortium"/>
            <person name="Wilson R.K."/>
        </authorList>
    </citation>
    <scope>NUCLEOTIDE SEQUENCE [LARGE SCALE GENOMIC DNA]</scope>
    <source>
        <strain evidence="8">PB2801</strain>
    </source>
</reference>
<evidence type="ECO:0000256" key="5">
    <source>
        <dbReference type="ARBA" id="ARBA00023136"/>
    </source>
</evidence>
<feature type="transmembrane region" description="Helical" evidence="6">
    <location>
        <begin position="32"/>
        <end position="55"/>
    </location>
</feature>
<dbReference type="EMBL" id="GL379809">
    <property type="protein sequence ID" value="EGT42692.1"/>
    <property type="molecule type" value="Genomic_DNA"/>
</dbReference>
<dbReference type="GO" id="GO:0004888">
    <property type="term" value="F:transmembrane signaling receptor activity"/>
    <property type="evidence" value="ECO:0007669"/>
    <property type="project" value="InterPro"/>
</dbReference>
<dbReference type="PRINTS" id="PR00698">
    <property type="entry name" value="TMPROTEINSRG"/>
</dbReference>
<evidence type="ECO:0000256" key="3">
    <source>
        <dbReference type="ARBA" id="ARBA00022692"/>
    </source>
</evidence>
<organism evidence="8">
    <name type="scientific">Caenorhabditis brenneri</name>
    <name type="common">Nematode worm</name>
    <dbReference type="NCBI Taxonomy" id="135651"/>
    <lineage>
        <taxon>Eukaryota</taxon>
        <taxon>Metazoa</taxon>
        <taxon>Ecdysozoa</taxon>
        <taxon>Nematoda</taxon>
        <taxon>Chromadorea</taxon>
        <taxon>Rhabditida</taxon>
        <taxon>Rhabditina</taxon>
        <taxon>Rhabditomorpha</taxon>
        <taxon>Rhabditoidea</taxon>
        <taxon>Rhabditidae</taxon>
        <taxon>Peloderinae</taxon>
        <taxon>Caenorhabditis</taxon>
    </lineage>
</organism>
<dbReference type="InterPro" id="IPR000609">
    <property type="entry name" value="7TM_GPCR_serpentine_rcpt_Srg"/>
</dbReference>
<dbReference type="eggNOG" id="ENOG502TGQI">
    <property type="taxonomic scope" value="Eukaryota"/>
</dbReference>
<keyword evidence="4 6" id="KW-1133">Transmembrane helix</keyword>
<dbReference type="InParanoid" id="G0MSB6"/>
<dbReference type="Pfam" id="PF02118">
    <property type="entry name" value="Srg"/>
    <property type="match status" value="1"/>
</dbReference>
<evidence type="ECO:0000256" key="6">
    <source>
        <dbReference type="RuleBase" id="RU280813"/>
    </source>
</evidence>
<dbReference type="HOGENOM" id="CLU_1316432_0_0_1"/>
<dbReference type="PANTHER" id="PTHR31627">
    <property type="entry name" value="SERPENTINE RECEPTOR CLASS GAMMA-RELATED"/>
    <property type="match status" value="1"/>
</dbReference>
<feature type="transmembrane region" description="Helical" evidence="6">
    <location>
        <begin position="150"/>
        <end position="175"/>
    </location>
</feature>
<feature type="transmembrane region" description="Helical" evidence="6">
    <location>
        <begin position="116"/>
        <end position="138"/>
    </location>
</feature>
<evidence type="ECO:0000256" key="2">
    <source>
        <dbReference type="ARBA" id="ARBA00005692"/>
    </source>
</evidence>
<evidence type="ECO:0000256" key="1">
    <source>
        <dbReference type="ARBA" id="ARBA00004141"/>
    </source>
</evidence>
<dbReference type="PANTHER" id="PTHR31627:SF36">
    <property type="entry name" value="SERPENTINE RECEPTOR CLASS GAMMA"/>
    <property type="match status" value="1"/>
</dbReference>
<keyword evidence="3 6" id="KW-0812">Transmembrane</keyword>